<organism evidence="3 4">
    <name type="scientific">Paenibacillus oleatilyticus</name>
    <dbReference type="NCBI Taxonomy" id="2594886"/>
    <lineage>
        <taxon>Bacteria</taxon>
        <taxon>Bacillati</taxon>
        <taxon>Bacillota</taxon>
        <taxon>Bacilli</taxon>
        <taxon>Bacillales</taxon>
        <taxon>Paenibacillaceae</taxon>
        <taxon>Paenibacillus</taxon>
    </lineage>
</organism>
<gene>
    <name evidence="3" type="ORF">ACEU3E_30290</name>
</gene>
<dbReference type="Pfam" id="PF01520">
    <property type="entry name" value="Amidase_3"/>
    <property type="match status" value="1"/>
</dbReference>
<dbReference type="PANTHER" id="PTHR30404:SF0">
    <property type="entry name" value="N-ACETYLMURAMOYL-L-ALANINE AMIDASE AMIC"/>
    <property type="match status" value="1"/>
</dbReference>
<comment type="caution">
    <text evidence="3">The sequence shown here is derived from an EMBL/GenBank/DDBJ whole genome shotgun (WGS) entry which is preliminary data.</text>
</comment>
<dbReference type="Proteomes" id="UP001575622">
    <property type="component" value="Unassembled WGS sequence"/>
</dbReference>
<keyword evidence="1" id="KW-0378">Hydrolase</keyword>
<keyword evidence="4" id="KW-1185">Reference proteome</keyword>
<protein>
    <submittedName>
        <fullName evidence="3">N-acetylmuramoyl-L-alanine amidase</fullName>
    </submittedName>
</protein>
<dbReference type="RefSeq" id="WP_373956445.1">
    <property type="nucleotide sequence ID" value="NZ_JBHDLN010000022.1"/>
</dbReference>
<evidence type="ECO:0000256" key="1">
    <source>
        <dbReference type="ARBA" id="ARBA00022801"/>
    </source>
</evidence>
<dbReference type="Gene3D" id="3.40.630.40">
    <property type="entry name" value="Zn-dependent exopeptidases"/>
    <property type="match status" value="1"/>
</dbReference>
<evidence type="ECO:0000313" key="3">
    <source>
        <dbReference type="EMBL" id="MFB0846493.1"/>
    </source>
</evidence>
<evidence type="ECO:0000259" key="2">
    <source>
        <dbReference type="Pfam" id="PF01520"/>
    </source>
</evidence>
<dbReference type="PANTHER" id="PTHR30404">
    <property type="entry name" value="N-ACETYLMURAMOYL-L-ALANINE AMIDASE"/>
    <property type="match status" value="1"/>
</dbReference>
<dbReference type="CDD" id="cd02696">
    <property type="entry name" value="MurNAc-LAA"/>
    <property type="match status" value="1"/>
</dbReference>
<dbReference type="InterPro" id="IPR002508">
    <property type="entry name" value="MurNAc-LAA_cat"/>
</dbReference>
<reference evidence="3 4" key="1">
    <citation type="submission" date="2024-09" db="EMBL/GenBank/DDBJ databases">
        <authorList>
            <person name="Makale K.P.P."/>
            <person name="Makhzoum A."/>
            <person name="Rantong G."/>
            <person name="Rahube T.O."/>
        </authorList>
    </citation>
    <scope>NUCLEOTIDE SEQUENCE [LARGE SCALE GENOMIC DNA]</scope>
    <source>
        <strain evidence="3 4">KM_D13</strain>
    </source>
</reference>
<dbReference type="SUPFAM" id="SSF53187">
    <property type="entry name" value="Zn-dependent exopeptidases"/>
    <property type="match status" value="1"/>
</dbReference>
<accession>A0ABV4VA16</accession>
<dbReference type="EMBL" id="JBHDLN010000022">
    <property type="protein sequence ID" value="MFB0846493.1"/>
    <property type="molecule type" value="Genomic_DNA"/>
</dbReference>
<name>A0ABV4VA16_9BACL</name>
<evidence type="ECO:0000313" key="4">
    <source>
        <dbReference type="Proteomes" id="UP001575622"/>
    </source>
</evidence>
<feature type="domain" description="MurNAc-LAA" evidence="2">
    <location>
        <begin position="1"/>
        <end position="98"/>
    </location>
</feature>
<sequence length="127" mass="14387">MIDPGHGGKDHGATGASGSFEKDFTLKLAHKVEEMAKQEPRIQVYMTRTDDRFISSVDRERPKFANDLGADLFISIYGNTYEDPGVSGMETYYYLRIRDPWPISCNDKSFRQAGFGTGERRNKIILS</sequence>
<dbReference type="InterPro" id="IPR050695">
    <property type="entry name" value="N-acetylmuramoyl_amidase_3"/>
</dbReference>
<proteinExistence type="predicted"/>